<sequence>MEEDDTICVVAKPSNMKQALAYSAMAGPTDKTRDIFIIFTHEFDVSAIDLRSTEGHRQWVPVPGGPIYDFHVALRDVSCGVFPRPLILSTPDFILVPMSTRKKSQILETEPVFPKTVSSKSIKHMQSLISKCGDEHESCRVDHDGTNYVPQRLMDLKSTFPSIRIIDRDDPDPLESKTTHQKSQDRSRYAVLSYRWGNVHGILKLENSTRKHLQEGVNLDKFPRLIQDSIKVARAFDLDYLWVDAFCIIQGDEVDWHTQAHQMAEVYGNSHICFSAAGSVDTLGTLIFERSPHSLGSRNIYLDGREDQSQEFMCIEPRSLVSRLESSGMNDRGWIFQERVLAKRTIHFNTDQLYFECAELQACESHPYGILKDITSPCFMVKSALAAARTKSQSQPNLHDLWHQIVELFSRRRLTNQNDKLMALAGVAHAFSNLFPKQENYVAGHWASALPLTTFWKPLMAFEEQRDPNHPTWSWASYSGAVHFPIENTALQPDYLIRIGRVTSVYLERERRSRYGPVELGILEVVARMVRLHPQKLSFGIGSSGEVVRYPRMRNSTLFCRLDLTWDDGPTAANLLGLSLGTVYLLEHYRTTAEPATKISGYSISEKGEVEDTLEENERNISSSGLILVAGGTHKHTGELRFFNRVGTFSISHIHQYQNAYRIPAGEPLAAWESSLGTFHFAKPTTDYLEALGKDRYRVAII</sequence>
<dbReference type="EMBL" id="MU006228">
    <property type="protein sequence ID" value="KAF2825424.1"/>
    <property type="molecule type" value="Genomic_DNA"/>
</dbReference>
<accession>A0A6A6ZY45</accession>
<evidence type="ECO:0000313" key="3">
    <source>
        <dbReference type="Proteomes" id="UP000799424"/>
    </source>
</evidence>
<dbReference type="AlphaFoldDB" id="A0A6A6ZY45"/>
<dbReference type="PANTHER" id="PTHR33112">
    <property type="entry name" value="DOMAIN PROTEIN, PUTATIVE-RELATED"/>
    <property type="match status" value="1"/>
</dbReference>
<dbReference type="InterPro" id="IPR010730">
    <property type="entry name" value="HET"/>
</dbReference>
<name>A0A6A6ZY45_9PLEO</name>
<dbReference type="PANTHER" id="PTHR33112:SF10">
    <property type="entry name" value="TOL"/>
    <property type="match status" value="1"/>
</dbReference>
<dbReference type="Pfam" id="PF06985">
    <property type="entry name" value="HET"/>
    <property type="match status" value="1"/>
</dbReference>
<feature type="domain" description="Heterokaryon incompatibility" evidence="1">
    <location>
        <begin position="189"/>
        <end position="338"/>
    </location>
</feature>
<reference evidence="2" key="1">
    <citation type="journal article" date="2020" name="Stud. Mycol.">
        <title>101 Dothideomycetes genomes: a test case for predicting lifestyles and emergence of pathogens.</title>
        <authorList>
            <person name="Haridas S."/>
            <person name="Albert R."/>
            <person name="Binder M."/>
            <person name="Bloem J."/>
            <person name="Labutti K."/>
            <person name="Salamov A."/>
            <person name="Andreopoulos B."/>
            <person name="Baker S."/>
            <person name="Barry K."/>
            <person name="Bills G."/>
            <person name="Bluhm B."/>
            <person name="Cannon C."/>
            <person name="Castanera R."/>
            <person name="Culley D."/>
            <person name="Daum C."/>
            <person name="Ezra D."/>
            <person name="Gonzalez J."/>
            <person name="Henrissat B."/>
            <person name="Kuo A."/>
            <person name="Liang C."/>
            <person name="Lipzen A."/>
            <person name="Lutzoni F."/>
            <person name="Magnuson J."/>
            <person name="Mondo S."/>
            <person name="Nolan M."/>
            <person name="Ohm R."/>
            <person name="Pangilinan J."/>
            <person name="Park H.-J."/>
            <person name="Ramirez L."/>
            <person name="Alfaro M."/>
            <person name="Sun H."/>
            <person name="Tritt A."/>
            <person name="Yoshinaga Y."/>
            <person name="Zwiers L.-H."/>
            <person name="Turgeon B."/>
            <person name="Goodwin S."/>
            <person name="Spatafora J."/>
            <person name="Crous P."/>
            <person name="Grigoriev I."/>
        </authorList>
    </citation>
    <scope>NUCLEOTIDE SEQUENCE</scope>
    <source>
        <strain evidence="2">CBS 113818</strain>
    </source>
</reference>
<evidence type="ECO:0000313" key="2">
    <source>
        <dbReference type="EMBL" id="KAF2825424.1"/>
    </source>
</evidence>
<organism evidence="2 3">
    <name type="scientific">Ophiobolus disseminans</name>
    <dbReference type="NCBI Taxonomy" id="1469910"/>
    <lineage>
        <taxon>Eukaryota</taxon>
        <taxon>Fungi</taxon>
        <taxon>Dikarya</taxon>
        <taxon>Ascomycota</taxon>
        <taxon>Pezizomycotina</taxon>
        <taxon>Dothideomycetes</taxon>
        <taxon>Pleosporomycetidae</taxon>
        <taxon>Pleosporales</taxon>
        <taxon>Pleosporineae</taxon>
        <taxon>Phaeosphaeriaceae</taxon>
        <taxon>Ophiobolus</taxon>
    </lineage>
</organism>
<dbReference type="Proteomes" id="UP000799424">
    <property type="component" value="Unassembled WGS sequence"/>
</dbReference>
<evidence type="ECO:0000259" key="1">
    <source>
        <dbReference type="Pfam" id="PF06985"/>
    </source>
</evidence>
<proteinExistence type="predicted"/>
<protein>
    <submittedName>
        <fullName evidence="2">HET-domain-containing protein</fullName>
    </submittedName>
</protein>
<keyword evidence="3" id="KW-1185">Reference proteome</keyword>
<gene>
    <name evidence="2" type="ORF">CC86DRAFT_407634</name>
</gene>